<dbReference type="EMBL" id="NEEW01000014">
    <property type="protein sequence ID" value="PJD79548.1"/>
    <property type="molecule type" value="Genomic_DNA"/>
</dbReference>
<dbReference type="Pfam" id="PF08238">
    <property type="entry name" value="Sel1"/>
    <property type="match status" value="3"/>
</dbReference>
<proteinExistence type="predicted"/>
<dbReference type="InterPro" id="IPR006597">
    <property type="entry name" value="Sel1-like"/>
</dbReference>
<dbReference type="PANTHER" id="PTHR43628:SF1">
    <property type="entry name" value="CHITIN SYNTHASE REGULATORY FACTOR 2-RELATED"/>
    <property type="match status" value="1"/>
</dbReference>
<reference evidence="1 2" key="1">
    <citation type="journal article" date="2017" name="J. Antimicrob. Chemother.">
        <title>Characterization of the population structure, drug resistance mechanisms and plasmids of the community-associated Enterobacter cloacae complex in China.</title>
        <authorList>
            <person name="Zhou K."/>
            <person name="Yu W."/>
            <person name="Cao X."/>
            <person name="Shen P."/>
            <person name="Lu H."/>
            <person name="Luo Q."/>
            <person name="Rossen J.W.A."/>
            <person name="Xiao Y."/>
        </authorList>
    </citation>
    <scope>NUCLEOTIDE SEQUENCE [LARGE SCALE GENOMIC DNA]</scope>
    <source>
        <strain evidence="1 2">ECC904</strain>
    </source>
</reference>
<dbReference type="Proteomes" id="UP000229974">
    <property type="component" value="Unassembled WGS sequence"/>
</dbReference>
<protein>
    <submittedName>
        <fullName evidence="1">MerG protein</fullName>
    </submittedName>
</protein>
<dbReference type="SUPFAM" id="SSF81901">
    <property type="entry name" value="HCP-like"/>
    <property type="match status" value="1"/>
</dbReference>
<evidence type="ECO:0000313" key="1">
    <source>
        <dbReference type="EMBL" id="PJD79548.1"/>
    </source>
</evidence>
<dbReference type="InterPro" id="IPR052945">
    <property type="entry name" value="Mitotic_Regulator"/>
</dbReference>
<name>A0A2J0PTY5_9ENTR</name>
<dbReference type="InterPro" id="IPR011990">
    <property type="entry name" value="TPR-like_helical_dom_sf"/>
</dbReference>
<dbReference type="OrthoDB" id="9792653at2"/>
<dbReference type="PANTHER" id="PTHR43628">
    <property type="entry name" value="ACTIVATOR OF C KINASE PROTEIN 1-RELATED"/>
    <property type="match status" value="1"/>
</dbReference>
<gene>
    <name evidence="1" type="ORF">B9Q30_22420</name>
</gene>
<evidence type="ECO:0000313" key="2">
    <source>
        <dbReference type="Proteomes" id="UP000229974"/>
    </source>
</evidence>
<organism evidence="1 2">
    <name type="scientific">Enterobacter hormaechei</name>
    <dbReference type="NCBI Taxonomy" id="158836"/>
    <lineage>
        <taxon>Bacteria</taxon>
        <taxon>Pseudomonadati</taxon>
        <taxon>Pseudomonadota</taxon>
        <taxon>Gammaproteobacteria</taxon>
        <taxon>Enterobacterales</taxon>
        <taxon>Enterobacteriaceae</taxon>
        <taxon>Enterobacter</taxon>
        <taxon>Enterobacter cloacae complex</taxon>
    </lineage>
</organism>
<sequence>MSVGALAYDFKRMEAAIESLSPTTQSEWERKATAGEPIAQNVTGMAYKYGIGVAQDQAVSWKWFRSAAEQGEADAQFNLARIYEGHANDTFYRRHARPVPADDSEAVNWYRRSAEQNHTQAQVKLAQLYAKGVAPAASDLVQAYKWFGIAAARGDETAVKLRAELAARLTREQIADGDAQAMEWTRSSSVKQ</sequence>
<accession>A0A2J0PTY5</accession>
<dbReference type="AlphaFoldDB" id="A0A2J0PTY5"/>
<comment type="caution">
    <text evidence="1">The sequence shown here is derived from an EMBL/GenBank/DDBJ whole genome shotgun (WGS) entry which is preliminary data.</text>
</comment>
<dbReference type="SMART" id="SM00671">
    <property type="entry name" value="SEL1"/>
    <property type="match status" value="3"/>
</dbReference>
<dbReference type="Gene3D" id="1.25.40.10">
    <property type="entry name" value="Tetratricopeptide repeat domain"/>
    <property type="match status" value="1"/>
</dbReference>